<dbReference type="PANTHER" id="PTHR23272">
    <property type="entry name" value="BED FINGER-RELATED"/>
    <property type="match status" value="1"/>
</dbReference>
<reference evidence="2 3" key="1">
    <citation type="journal article" date="2017" name="Nat. Commun.">
        <title>Genome assembly with in vitro proximity ligation data and whole-genome triplication in lettuce.</title>
        <authorList>
            <person name="Reyes-Chin-Wo S."/>
            <person name="Wang Z."/>
            <person name="Yang X."/>
            <person name="Kozik A."/>
            <person name="Arikit S."/>
            <person name="Song C."/>
            <person name="Xia L."/>
            <person name="Froenicke L."/>
            <person name="Lavelle D.O."/>
            <person name="Truco M.J."/>
            <person name="Xia R."/>
            <person name="Zhu S."/>
            <person name="Xu C."/>
            <person name="Xu H."/>
            <person name="Xu X."/>
            <person name="Cox K."/>
            <person name="Korf I."/>
            <person name="Meyers B.C."/>
            <person name="Michelmore R.W."/>
        </authorList>
    </citation>
    <scope>NUCLEOTIDE SEQUENCE [LARGE SCALE GENOMIC DNA]</scope>
    <source>
        <strain evidence="3">cv. Salinas</strain>
        <tissue evidence="2">Seedlings</tissue>
    </source>
</reference>
<organism evidence="2 3">
    <name type="scientific">Lactuca sativa</name>
    <name type="common">Garden lettuce</name>
    <dbReference type="NCBI Taxonomy" id="4236"/>
    <lineage>
        <taxon>Eukaryota</taxon>
        <taxon>Viridiplantae</taxon>
        <taxon>Streptophyta</taxon>
        <taxon>Embryophyta</taxon>
        <taxon>Tracheophyta</taxon>
        <taxon>Spermatophyta</taxon>
        <taxon>Magnoliopsida</taxon>
        <taxon>eudicotyledons</taxon>
        <taxon>Gunneridae</taxon>
        <taxon>Pentapetalae</taxon>
        <taxon>asterids</taxon>
        <taxon>campanulids</taxon>
        <taxon>Asterales</taxon>
        <taxon>Asteraceae</taxon>
        <taxon>Cichorioideae</taxon>
        <taxon>Cichorieae</taxon>
        <taxon>Lactucinae</taxon>
        <taxon>Lactuca</taxon>
    </lineage>
</organism>
<dbReference type="PANTHER" id="PTHR23272:SF184">
    <property type="entry name" value="OS03G0311250 PROTEIN"/>
    <property type="match status" value="1"/>
</dbReference>
<gene>
    <name evidence="2" type="ORF">LSAT_V11C700370020</name>
</gene>
<dbReference type="EMBL" id="NBSK02000007">
    <property type="protein sequence ID" value="KAJ0194946.1"/>
    <property type="molecule type" value="Genomic_DNA"/>
</dbReference>
<dbReference type="AlphaFoldDB" id="A0A9R1X0V0"/>
<protein>
    <recommendedName>
        <fullName evidence="1">HAT C-terminal dimerisation domain-containing protein</fullName>
    </recommendedName>
</protein>
<dbReference type="SUPFAM" id="SSF53098">
    <property type="entry name" value="Ribonuclease H-like"/>
    <property type="match status" value="1"/>
</dbReference>
<evidence type="ECO:0000313" key="3">
    <source>
        <dbReference type="Proteomes" id="UP000235145"/>
    </source>
</evidence>
<dbReference type="Proteomes" id="UP000235145">
    <property type="component" value="Unassembled WGS sequence"/>
</dbReference>
<feature type="domain" description="HAT C-terminal dimerisation" evidence="1">
    <location>
        <begin position="1"/>
        <end position="41"/>
    </location>
</feature>
<evidence type="ECO:0000259" key="1">
    <source>
        <dbReference type="Pfam" id="PF05699"/>
    </source>
</evidence>
<dbReference type="InterPro" id="IPR012337">
    <property type="entry name" value="RNaseH-like_sf"/>
</dbReference>
<dbReference type="InterPro" id="IPR008906">
    <property type="entry name" value="HATC_C_dom"/>
</dbReference>
<dbReference type="Pfam" id="PF05699">
    <property type="entry name" value="Dimer_Tnp_hAT"/>
    <property type="match status" value="1"/>
</dbReference>
<dbReference type="GO" id="GO:0046983">
    <property type="term" value="F:protein dimerization activity"/>
    <property type="evidence" value="ECO:0007669"/>
    <property type="project" value="InterPro"/>
</dbReference>
<accession>A0A9R1X0V0</accession>
<keyword evidence="3" id="KW-1185">Reference proteome</keyword>
<comment type="caution">
    <text evidence="2">The sequence shown here is derived from an EMBL/GenBank/DDBJ whole genome shotgun (WGS) entry which is preliminary data.</text>
</comment>
<sequence length="100" mass="11337">MPVSTVASESTFSTGGRVIDNYRSSFNTKTAEALICTQDWLRSTPANLELIGTMSSKHIEELNDKLAAIEIGKLFSIHFQNEKNLPMMFKKIWIDMLVRK</sequence>
<name>A0A9R1X0V0_LACSA</name>
<evidence type="ECO:0000313" key="2">
    <source>
        <dbReference type="EMBL" id="KAJ0194946.1"/>
    </source>
</evidence>
<proteinExistence type="predicted"/>